<dbReference type="Proteomes" id="UP001152867">
    <property type="component" value="Unassembled WGS sequence"/>
</dbReference>
<dbReference type="SUPFAM" id="SSF51735">
    <property type="entry name" value="NAD(P)-binding Rossmann-fold domains"/>
    <property type="match status" value="1"/>
</dbReference>
<dbReference type="EMBL" id="JANDJP010000002">
    <property type="protein sequence ID" value="MDF9913271.1"/>
    <property type="molecule type" value="Genomic_DNA"/>
</dbReference>
<sequence>MQITIFGATGSVGHYLINEAQRRGDTVVAVSRHAHSKQSSGVSWQSVDYDSLDSIVKTLAGSDAAIISLGDYDVITPTQNIVAAMKVANLKRVEILTGFGTSSASRKQLGIGMRAVMTVMMPMLRTKEKQDQIIRNSGLIFTIVQPPTLTDGPATHAYRYGNYGHKSISGHIARADLAEFMITNLVEDRFKRESVYLQN</sequence>
<dbReference type="RefSeq" id="WP_178941946.1">
    <property type="nucleotide sequence ID" value="NZ_JAIWJG010000002.1"/>
</dbReference>
<name>A0ABT6DD44_9LACO</name>
<proteinExistence type="predicted"/>
<keyword evidence="3" id="KW-1185">Reference proteome</keyword>
<evidence type="ECO:0000259" key="1">
    <source>
        <dbReference type="Pfam" id="PF13460"/>
    </source>
</evidence>
<dbReference type="PANTHER" id="PTHR43355">
    <property type="entry name" value="FLAVIN REDUCTASE (NADPH)"/>
    <property type="match status" value="1"/>
</dbReference>
<evidence type="ECO:0000313" key="3">
    <source>
        <dbReference type="Proteomes" id="UP001152867"/>
    </source>
</evidence>
<gene>
    <name evidence="2" type="ORF">NNA32_03305</name>
</gene>
<protein>
    <submittedName>
        <fullName evidence="2">SDR family oxidoreductase</fullName>
    </submittedName>
</protein>
<dbReference type="InterPro" id="IPR036291">
    <property type="entry name" value="NAD(P)-bd_dom_sf"/>
</dbReference>
<organism evidence="2 3">
    <name type="scientific">Furfurilactobacillus milii</name>
    <dbReference type="NCBI Taxonomy" id="2888272"/>
    <lineage>
        <taxon>Bacteria</taxon>
        <taxon>Bacillati</taxon>
        <taxon>Bacillota</taxon>
        <taxon>Bacilli</taxon>
        <taxon>Lactobacillales</taxon>
        <taxon>Lactobacillaceae</taxon>
        <taxon>Furfurilactobacillus</taxon>
    </lineage>
</organism>
<comment type="caution">
    <text evidence="2">The sequence shown here is derived from an EMBL/GenBank/DDBJ whole genome shotgun (WGS) entry which is preliminary data.</text>
</comment>
<dbReference type="PANTHER" id="PTHR43355:SF2">
    <property type="entry name" value="FLAVIN REDUCTASE (NADPH)"/>
    <property type="match status" value="1"/>
</dbReference>
<evidence type="ECO:0000313" key="2">
    <source>
        <dbReference type="EMBL" id="MDF9913271.1"/>
    </source>
</evidence>
<dbReference type="Gene3D" id="3.40.50.720">
    <property type="entry name" value="NAD(P)-binding Rossmann-like Domain"/>
    <property type="match status" value="1"/>
</dbReference>
<dbReference type="Pfam" id="PF13460">
    <property type="entry name" value="NAD_binding_10"/>
    <property type="match status" value="1"/>
</dbReference>
<feature type="domain" description="NAD(P)-binding" evidence="1">
    <location>
        <begin position="7"/>
        <end position="185"/>
    </location>
</feature>
<dbReference type="InterPro" id="IPR051606">
    <property type="entry name" value="Polyketide_Oxido-like"/>
</dbReference>
<dbReference type="InterPro" id="IPR016040">
    <property type="entry name" value="NAD(P)-bd_dom"/>
</dbReference>
<accession>A0ABT6DD44</accession>
<reference evidence="2" key="1">
    <citation type="submission" date="2022-06" db="EMBL/GenBank/DDBJ databases">
        <title>Antifungal cultures and metabolites of lactic acid bacteria for use in dairy fermentations.</title>
        <authorList>
            <person name="Zhao Z."/>
            <person name="Gaenzle M."/>
        </authorList>
    </citation>
    <scope>NUCLEOTIDE SEQUENCE</scope>
    <source>
        <strain evidence="2">FUA3126</strain>
    </source>
</reference>